<name>A0A066WQ08_TILAU</name>
<comment type="similarity">
    <text evidence="2">Belongs to the dynactin 150 kDa subunit family.</text>
</comment>
<feature type="compositionally biased region" description="Acidic residues" evidence="9">
    <location>
        <begin position="429"/>
        <end position="438"/>
    </location>
</feature>
<dbReference type="PANTHER" id="PTHR18916">
    <property type="entry name" value="DYNACTIN 1-RELATED MICROTUBULE-BINDING"/>
    <property type="match status" value="1"/>
</dbReference>
<feature type="domain" description="CAP-Gly" evidence="10">
    <location>
        <begin position="28"/>
        <end position="70"/>
    </location>
</feature>
<dbReference type="GO" id="GO:0005874">
    <property type="term" value="C:microtubule"/>
    <property type="evidence" value="ECO:0007669"/>
    <property type="project" value="UniProtKB-KW"/>
</dbReference>
<proteinExistence type="inferred from homology"/>
<keyword evidence="7" id="KW-0206">Cytoskeleton</keyword>
<dbReference type="InParanoid" id="A0A066WQ08"/>
<feature type="region of interest" description="Disordered" evidence="9">
    <location>
        <begin position="112"/>
        <end position="392"/>
    </location>
</feature>
<feature type="compositionally biased region" description="Low complexity" evidence="9">
    <location>
        <begin position="216"/>
        <end position="257"/>
    </location>
</feature>
<dbReference type="InterPro" id="IPR022157">
    <property type="entry name" value="Dynactin"/>
</dbReference>
<dbReference type="EMBL" id="JMSN01000007">
    <property type="protein sequence ID" value="KDN52710.1"/>
    <property type="molecule type" value="Genomic_DNA"/>
</dbReference>
<keyword evidence="6 8" id="KW-0175">Coiled coil</keyword>
<evidence type="ECO:0000313" key="12">
    <source>
        <dbReference type="Proteomes" id="UP000027361"/>
    </source>
</evidence>
<evidence type="ECO:0000256" key="3">
    <source>
        <dbReference type="ARBA" id="ARBA00022490"/>
    </source>
</evidence>
<keyword evidence="12" id="KW-1185">Reference proteome</keyword>
<feature type="region of interest" description="Disordered" evidence="9">
    <location>
        <begin position="595"/>
        <end position="620"/>
    </location>
</feature>
<dbReference type="GeneID" id="25267117"/>
<dbReference type="Proteomes" id="UP000027361">
    <property type="component" value="Unassembled WGS sequence"/>
</dbReference>
<feature type="region of interest" description="Disordered" evidence="9">
    <location>
        <begin position="408"/>
        <end position="446"/>
    </location>
</feature>
<protein>
    <recommendedName>
        <fullName evidence="10">CAP-Gly domain-containing protein</fullName>
    </recommendedName>
</protein>
<feature type="compositionally biased region" description="Basic and acidic residues" evidence="9">
    <location>
        <begin position="604"/>
        <end position="618"/>
    </location>
</feature>
<evidence type="ECO:0000313" key="11">
    <source>
        <dbReference type="EMBL" id="KDN52710.1"/>
    </source>
</evidence>
<evidence type="ECO:0000259" key="10">
    <source>
        <dbReference type="PROSITE" id="PS50245"/>
    </source>
</evidence>
<evidence type="ECO:0000256" key="4">
    <source>
        <dbReference type="ARBA" id="ARBA00022701"/>
    </source>
</evidence>
<dbReference type="PROSITE" id="PS50245">
    <property type="entry name" value="CAP_GLY_2"/>
    <property type="match status" value="1"/>
</dbReference>
<evidence type="ECO:0000256" key="6">
    <source>
        <dbReference type="ARBA" id="ARBA00023054"/>
    </source>
</evidence>
<evidence type="ECO:0000256" key="9">
    <source>
        <dbReference type="SAM" id="MobiDB-lite"/>
    </source>
</evidence>
<feature type="coiled-coil region" evidence="8">
    <location>
        <begin position="1212"/>
        <end position="1312"/>
    </location>
</feature>
<dbReference type="Pfam" id="PF01302">
    <property type="entry name" value="CAP_GLY"/>
    <property type="match status" value="1"/>
</dbReference>
<comment type="subcellular location">
    <subcellularLocation>
        <location evidence="1">Cytoplasm</location>
        <location evidence="1">Cytoskeleton</location>
    </subcellularLocation>
</comment>
<feature type="coiled-coil region" evidence="8">
    <location>
        <begin position="473"/>
        <end position="594"/>
    </location>
</feature>
<feature type="region of interest" description="Disordered" evidence="9">
    <location>
        <begin position="1383"/>
        <end position="1404"/>
    </location>
</feature>
<organism evidence="11 12">
    <name type="scientific">Tilletiaria anomala (strain ATCC 24038 / CBS 436.72 / UBC 951)</name>
    <dbReference type="NCBI Taxonomy" id="1037660"/>
    <lineage>
        <taxon>Eukaryota</taxon>
        <taxon>Fungi</taxon>
        <taxon>Dikarya</taxon>
        <taxon>Basidiomycota</taxon>
        <taxon>Ustilaginomycotina</taxon>
        <taxon>Exobasidiomycetes</taxon>
        <taxon>Georgefischeriales</taxon>
        <taxon>Tilletiariaceae</taxon>
        <taxon>Tilletiaria</taxon>
    </lineage>
</organism>
<gene>
    <name evidence="11" type="ORF">K437DRAFT_292826</name>
</gene>
<feature type="compositionally biased region" description="Low complexity" evidence="9">
    <location>
        <begin position="376"/>
        <end position="391"/>
    </location>
</feature>
<dbReference type="OrthoDB" id="2130750at2759"/>
<comment type="caution">
    <text evidence="11">The sequence shown here is derived from an EMBL/GenBank/DDBJ whole genome shotgun (WGS) entry which is preliminary data.</text>
</comment>
<dbReference type="InterPro" id="IPR036859">
    <property type="entry name" value="CAP-Gly_dom_sf"/>
</dbReference>
<dbReference type="OMA" id="LFEMEPV"/>
<dbReference type="STRING" id="1037660.A0A066WQ08"/>
<feature type="compositionally biased region" description="Low complexity" evidence="9">
    <location>
        <begin position="270"/>
        <end position="310"/>
    </location>
</feature>
<dbReference type="SUPFAM" id="SSF74924">
    <property type="entry name" value="Cap-Gly domain"/>
    <property type="match status" value="1"/>
</dbReference>
<dbReference type="SMART" id="SM01052">
    <property type="entry name" value="CAP_GLY"/>
    <property type="match status" value="1"/>
</dbReference>
<evidence type="ECO:0000256" key="5">
    <source>
        <dbReference type="ARBA" id="ARBA00023017"/>
    </source>
</evidence>
<evidence type="ECO:0000256" key="7">
    <source>
        <dbReference type="ARBA" id="ARBA00023212"/>
    </source>
</evidence>
<dbReference type="RefSeq" id="XP_013245549.1">
    <property type="nucleotide sequence ID" value="XM_013390095.1"/>
</dbReference>
<dbReference type="PROSITE" id="PS00845">
    <property type="entry name" value="CAP_GLY_1"/>
    <property type="match status" value="1"/>
</dbReference>
<feature type="compositionally biased region" description="Acidic residues" evidence="9">
    <location>
        <begin position="408"/>
        <end position="420"/>
    </location>
</feature>
<evidence type="ECO:0000256" key="2">
    <source>
        <dbReference type="ARBA" id="ARBA00011010"/>
    </source>
</evidence>
<keyword evidence="4" id="KW-0493">Microtubule</keyword>
<accession>A0A066WQ08</accession>
<keyword evidence="3" id="KW-0963">Cytoplasm</keyword>
<evidence type="ECO:0000256" key="8">
    <source>
        <dbReference type="SAM" id="Coils"/>
    </source>
</evidence>
<reference evidence="11 12" key="1">
    <citation type="submission" date="2014-05" db="EMBL/GenBank/DDBJ databases">
        <title>Draft genome sequence of a rare smut relative, Tilletiaria anomala UBC 951.</title>
        <authorList>
            <consortium name="DOE Joint Genome Institute"/>
            <person name="Toome M."/>
            <person name="Kuo A."/>
            <person name="Henrissat B."/>
            <person name="Lipzen A."/>
            <person name="Tritt A."/>
            <person name="Yoshinaga Y."/>
            <person name="Zane M."/>
            <person name="Barry K."/>
            <person name="Grigoriev I.V."/>
            <person name="Spatafora J.W."/>
            <person name="Aimea M.C."/>
        </authorList>
    </citation>
    <scope>NUCLEOTIDE SEQUENCE [LARGE SCALE GENOMIC DNA]</scope>
    <source>
        <strain evidence="11 12">UBC 951</strain>
    </source>
</reference>
<feature type="compositionally biased region" description="Low complexity" evidence="9">
    <location>
        <begin position="355"/>
        <end position="364"/>
    </location>
</feature>
<feature type="coiled-coil region" evidence="8">
    <location>
        <begin position="672"/>
        <end position="807"/>
    </location>
</feature>
<feature type="compositionally biased region" description="Polar residues" evidence="9">
    <location>
        <begin position="195"/>
        <end position="208"/>
    </location>
</feature>
<dbReference type="GO" id="GO:0030286">
    <property type="term" value="C:dynein complex"/>
    <property type="evidence" value="ECO:0007669"/>
    <property type="project" value="UniProtKB-KW"/>
</dbReference>
<dbReference type="InterPro" id="IPR000938">
    <property type="entry name" value="CAP-Gly_domain"/>
</dbReference>
<sequence>MTAPSTGLIEGLRVEIASLGIGTVMFNGKTGFSIGSWVGICLDEPNGKNDGSVHGRVYFDAPPNHGVFVRPSQVHVLPDDMQNPRPPSSFGDAASEHEIDLEQIQVGCSKEGDLLRESPPPPATPRGPMQTATNSLRSLSRQASAPRRSVSPTKTSAPSKALMTPGLRPRGSIASGSSAPTTRPPSTAPRIASPINLSAARSSVTTPVSRLAPGGRRSPTKPSTGRPTPSSRPMSALSSGARPSSASSFSAARGATSVSTPASRTATRPAGVTTAGATKATPSTSVAARLRATQPAAPATTNAARAALRPVPTARPSMRPVPAVGVTSRAIDGEKSTARSKPRAAPQSRPPLSAPLPSARSAVSADRESESDFGMASPSLRKAAALRAASRQSYVDGDLLSDHVRLEDAEDLMDGSVQDDEQFRRDSMDADAELDGDDTLGLLSTSERADFTSLESRQRQLRMLADSGMQKELTDLRKKVTLLERQREDDREKMKELKQYKEDADKFLSQKPKMTERLQDLDQDLRNYEKMEKEWLAQKDSYELQIQDLQEQLEMSTLDKEMAEERADAAAEELALEKERADELQIDLEVLQEQQAAAAAPELAEPRAEGEERDESEKPSATIIQLERQNERLKEALVRFRDITNESDTVQKRKIAEMDKELAALSNIQAQYETASARLADSETLIEDLKLQLDDALHAEEMLEELTERNLSLSEKVEAMRAIIEDLDALKELNDELEETHIETEKQLQEEVDLKDMQLREQRVRNDTLNANIADYETTFGQFRELILNLQSDLETLRTERAQVRDRDEQGAGGDLNSQSQAMLNLNMKLQSSVLKSQAKTIDLELGKLAASQAQTNLDIIRPYLPSIFFEQDADAVNSLLFFKRIGHKADVIKVVVETSHDIQNQLASGASESLIAVCQMRHSLAHFSALSKQIAAMIGQGTTETFLKAGRMFRELLSIEKRVDMYIDALRKEELKETECASDFQRFIHQLEEFSFTVSEDAGDADLSAKEVGSATLFEHDLDTLYAALGFTKQTLAALHVDASIEWELGGKTADDAIFTPLQTLIDNLKAAKVPARKLLRRLEVLYSSNEAVKMEAIMALPGLGHTSSQLVTFASQLAVKSNAYVHEVRTAKMPFMLSTFLRLVSDATSEGLSMSDHEPWETSLTWTVQLASKVSSLLSTALEHENTISIVGDGPWIARVLQVKADASRNLDVERQVAKLQDEARDLYREIRSRDERLQEEAIKVERLGRQLKASKEQADQILSLRHDLGETQKQSKAYQEANETMQGDIDNLEKLVQRLQKQLPSAQAEQTEAGNASNRIEDMPNLAGANYETAYLVDQLKSLRGAVKYLVGENAYLKSVDLLREFALLPPLNSVASEVQEESAASRRKENGVPVPLDAGDNDIPDLHSALLRVKALRSKALHMAASPKLTDISFRTASNESAAPKKWTPAALSPAHQYAAQRRAMLQVQRDVQKLNDKVKRRWVTPRAHSMEHTLLLGGFA</sequence>
<evidence type="ECO:0000256" key="1">
    <source>
        <dbReference type="ARBA" id="ARBA00004245"/>
    </source>
</evidence>
<feature type="compositionally biased region" description="Polar residues" evidence="9">
    <location>
        <begin position="130"/>
        <end position="143"/>
    </location>
</feature>
<dbReference type="HOGENOM" id="CLU_002523_2_0_1"/>
<dbReference type="Pfam" id="PF12455">
    <property type="entry name" value="Dynactin"/>
    <property type="match status" value="1"/>
</dbReference>
<keyword evidence="5" id="KW-0243">Dynein</keyword>
<dbReference type="Gene3D" id="2.30.30.190">
    <property type="entry name" value="CAP Gly-rich-like domain"/>
    <property type="match status" value="1"/>
</dbReference>